<dbReference type="RefSeq" id="WP_185131903.1">
    <property type="nucleotide sequence ID" value="NZ_JACJVO010000032.1"/>
</dbReference>
<evidence type="ECO:0000313" key="2">
    <source>
        <dbReference type="Proteomes" id="UP000564644"/>
    </source>
</evidence>
<comment type="caution">
    <text evidence="1">The sequence shown here is derived from an EMBL/GenBank/DDBJ whole genome shotgun (WGS) entry which is preliminary data.</text>
</comment>
<dbReference type="AlphaFoldDB" id="A0A7X0SSW0"/>
<accession>A0A7X0SSW0</accession>
<protein>
    <submittedName>
        <fullName evidence="1">Uncharacterized protein</fullName>
    </submittedName>
</protein>
<sequence length="215" mass="24667">MIRMKDTLNHAGVNISGDAADLEQLCEALEQIVGEEGEAPAYESIRVRVADLVRRLRGSLQAAGEMAVNVCWPEALFLSVALNRFIKLYYAKEKRPDWERMLARVRKFQEELVACLRRTLPDAAYKPASVALGSSVFLEQEYMTHYLDELNVRFLELKPEKRLENIPVMAKRIVEQGEEYRKCKHAVLEAARMYKCPVDEIRIGAEMPAPEQIIW</sequence>
<dbReference type="Proteomes" id="UP000564644">
    <property type="component" value="Unassembled WGS sequence"/>
</dbReference>
<dbReference type="InterPro" id="IPR054199">
    <property type="entry name" value="DUF6904"/>
</dbReference>
<evidence type="ECO:0000313" key="1">
    <source>
        <dbReference type="EMBL" id="MBB6734265.1"/>
    </source>
</evidence>
<dbReference type="EMBL" id="JACJVO010000032">
    <property type="protein sequence ID" value="MBB6734265.1"/>
    <property type="molecule type" value="Genomic_DNA"/>
</dbReference>
<organism evidence="1 2">
    <name type="scientific">Cohnella zeiphila</name>
    <dbReference type="NCBI Taxonomy" id="2761120"/>
    <lineage>
        <taxon>Bacteria</taxon>
        <taxon>Bacillati</taxon>
        <taxon>Bacillota</taxon>
        <taxon>Bacilli</taxon>
        <taxon>Bacillales</taxon>
        <taxon>Paenibacillaceae</taxon>
        <taxon>Cohnella</taxon>
    </lineage>
</organism>
<dbReference type="Pfam" id="PF21845">
    <property type="entry name" value="DUF6904"/>
    <property type="match status" value="2"/>
</dbReference>
<keyword evidence="2" id="KW-1185">Reference proteome</keyword>
<name>A0A7X0SSW0_9BACL</name>
<proteinExistence type="predicted"/>
<reference evidence="1 2" key="1">
    <citation type="submission" date="2020-08" db="EMBL/GenBank/DDBJ databases">
        <title>Cohnella phylogeny.</title>
        <authorList>
            <person name="Dunlap C."/>
        </authorList>
    </citation>
    <scope>NUCLEOTIDE SEQUENCE [LARGE SCALE GENOMIC DNA]</scope>
    <source>
        <strain evidence="1 2">CBP 2801</strain>
    </source>
</reference>
<gene>
    <name evidence="1" type="ORF">H7C18_25410</name>
</gene>